<reference evidence="2 3" key="1">
    <citation type="submission" date="2018-12" db="EMBL/GenBank/DDBJ databases">
        <authorList>
            <person name="Yang E."/>
        </authorList>
    </citation>
    <scope>NUCLEOTIDE SEQUENCE [LARGE SCALE GENOMIC DNA]</scope>
    <source>
        <strain evidence="2 3">SOD</strain>
    </source>
</reference>
<dbReference type="AlphaFoldDB" id="A0A430HJS1"/>
<keyword evidence="3" id="KW-1185">Reference proteome</keyword>
<name>A0A430HJS1_9BURK</name>
<dbReference type="EMBL" id="RXLQ01000009">
    <property type="protein sequence ID" value="RSZ57763.1"/>
    <property type="molecule type" value="Genomic_DNA"/>
</dbReference>
<gene>
    <name evidence="2" type="ORF">EJB06_17545</name>
</gene>
<dbReference type="InterPro" id="IPR013424">
    <property type="entry name" value="Ice-binding_C"/>
</dbReference>
<evidence type="ECO:0000313" key="3">
    <source>
        <dbReference type="Proteomes" id="UP000278085"/>
    </source>
</evidence>
<comment type="caution">
    <text evidence="2">The sequence shown here is derived from an EMBL/GenBank/DDBJ whole genome shotgun (WGS) entry which is preliminary data.</text>
</comment>
<dbReference type="Proteomes" id="UP000278085">
    <property type="component" value="Unassembled WGS sequence"/>
</dbReference>
<organism evidence="2 3">
    <name type="scientific">Massilia atriviolacea</name>
    <dbReference type="NCBI Taxonomy" id="2495579"/>
    <lineage>
        <taxon>Bacteria</taxon>
        <taxon>Pseudomonadati</taxon>
        <taxon>Pseudomonadota</taxon>
        <taxon>Betaproteobacteria</taxon>
        <taxon>Burkholderiales</taxon>
        <taxon>Oxalobacteraceae</taxon>
        <taxon>Telluria group</taxon>
        <taxon>Massilia</taxon>
    </lineage>
</organism>
<dbReference type="NCBIfam" id="TIGR02595">
    <property type="entry name" value="PEP_CTERM"/>
    <property type="match status" value="1"/>
</dbReference>
<dbReference type="Pfam" id="PF07589">
    <property type="entry name" value="PEP-CTERM"/>
    <property type="match status" value="1"/>
</dbReference>
<evidence type="ECO:0000313" key="2">
    <source>
        <dbReference type="EMBL" id="RSZ57763.1"/>
    </source>
</evidence>
<protein>
    <submittedName>
        <fullName evidence="2">PEP-CTERM sorting domain-containing protein</fullName>
    </submittedName>
</protein>
<evidence type="ECO:0000259" key="1">
    <source>
        <dbReference type="Pfam" id="PF07589"/>
    </source>
</evidence>
<feature type="domain" description="Ice-binding protein C-terminal" evidence="1">
    <location>
        <begin position="146"/>
        <end position="172"/>
    </location>
</feature>
<proteinExistence type="predicted"/>
<accession>A0A430HJS1</accession>
<sequence>MNKVLTYGGGSVQNGAASMHADLHIDAAPGAWGSAASASQLLTFTLSPSTRLLFTAEAEVLMQKDGIDFGVASALLSGSVGSSIDGVWGTESFNSKLSSTEGLRNQVLQGVLNTGAQIGRGSLSASLTTIFQKHSDVTPIPQDISAVPEPETYGMLLAGLLVVGSVARGKRRGQARQA</sequence>